<feature type="compositionally biased region" description="Basic and acidic residues" evidence="1">
    <location>
        <begin position="72"/>
        <end position="107"/>
    </location>
</feature>
<feature type="compositionally biased region" description="Basic and acidic residues" evidence="1">
    <location>
        <begin position="149"/>
        <end position="170"/>
    </location>
</feature>
<evidence type="ECO:0000256" key="1">
    <source>
        <dbReference type="SAM" id="MobiDB-lite"/>
    </source>
</evidence>
<feature type="compositionally biased region" description="Low complexity" evidence="1">
    <location>
        <begin position="122"/>
        <end position="132"/>
    </location>
</feature>
<name>A0A8S0S8J8_OLEEU</name>
<gene>
    <name evidence="2" type="ORF">OLEA9_A115330</name>
</gene>
<dbReference type="EMBL" id="CACTIH010004057">
    <property type="protein sequence ID" value="CAA2989085.1"/>
    <property type="molecule type" value="Genomic_DNA"/>
</dbReference>
<sequence length="170" mass="18818">MKRGRLRSKVLEGERIENGQNNSVLYGSRKSNVELEGNANGGGSSDSGMASYSEDRKDMSDALVPDYNYEADMGKIDEVNGNGDGEKLRSTDGLPSKDHLMSGERFKSGMLKNNKSKVGFRSTSSMKKGSSSPRDEESDSETDTTSSSDPERERERAERIKDGSRFWQKE</sequence>
<dbReference type="AlphaFoldDB" id="A0A8S0S8J8"/>
<dbReference type="Proteomes" id="UP000594638">
    <property type="component" value="Unassembled WGS sequence"/>
</dbReference>
<dbReference type="Gramene" id="OE9A115330T1">
    <property type="protein sequence ID" value="OE9A115330C1"/>
    <property type="gene ID" value="OE9A115330"/>
</dbReference>
<comment type="caution">
    <text evidence="2">The sequence shown here is derived from an EMBL/GenBank/DDBJ whole genome shotgun (WGS) entry which is preliminary data.</text>
</comment>
<accession>A0A8S0S8J8</accession>
<feature type="region of interest" description="Disordered" evidence="1">
    <location>
        <begin position="1"/>
        <end position="170"/>
    </location>
</feature>
<organism evidence="2 3">
    <name type="scientific">Olea europaea subsp. europaea</name>
    <dbReference type="NCBI Taxonomy" id="158383"/>
    <lineage>
        <taxon>Eukaryota</taxon>
        <taxon>Viridiplantae</taxon>
        <taxon>Streptophyta</taxon>
        <taxon>Embryophyta</taxon>
        <taxon>Tracheophyta</taxon>
        <taxon>Spermatophyta</taxon>
        <taxon>Magnoliopsida</taxon>
        <taxon>eudicotyledons</taxon>
        <taxon>Gunneridae</taxon>
        <taxon>Pentapetalae</taxon>
        <taxon>asterids</taxon>
        <taxon>lamiids</taxon>
        <taxon>Lamiales</taxon>
        <taxon>Oleaceae</taxon>
        <taxon>Oleeae</taxon>
        <taxon>Olea</taxon>
    </lineage>
</organism>
<protein>
    <submittedName>
        <fullName evidence="2">Uncharacterized protein</fullName>
    </submittedName>
</protein>
<reference evidence="2 3" key="1">
    <citation type="submission" date="2019-12" db="EMBL/GenBank/DDBJ databases">
        <authorList>
            <person name="Alioto T."/>
            <person name="Alioto T."/>
            <person name="Gomez Garrido J."/>
        </authorList>
    </citation>
    <scope>NUCLEOTIDE SEQUENCE [LARGE SCALE GENOMIC DNA]</scope>
</reference>
<proteinExistence type="predicted"/>
<evidence type="ECO:0000313" key="3">
    <source>
        <dbReference type="Proteomes" id="UP000594638"/>
    </source>
</evidence>
<keyword evidence="3" id="KW-1185">Reference proteome</keyword>
<evidence type="ECO:0000313" key="2">
    <source>
        <dbReference type="EMBL" id="CAA2989085.1"/>
    </source>
</evidence>